<dbReference type="InterPro" id="IPR017451">
    <property type="entry name" value="F-box-assoc_interact_dom"/>
</dbReference>
<name>A0A1Q3DKT9_CEPFO</name>
<dbReference type="InterPro" id="IPR001810">
    <property type="entry name" value="F-box_dom"/>
</dbReference>
<keyword evidence="3" id="KW-1185">Reference proteome</keyword>
<dbReference type="PROSITE" id="PS50181">
    <property type="entry name" value="FBOX"/>
    <property type="match status" value="1"/>
</dbReference>
<dbReference type="EMBL" id="BDDD01014912">
    <property type="protein sequence ID" value="GAV93094.1"/>
    <property type="molecule type" value="Genomic_DNA"/>
</dbReference>
<evidence type="ECO:0000313" key="3">
    <source>
        <dbReference type="Proteomes" id="UP000187406"/>
    </source>
</evidence>
<evidence type="ECO:0000259" key="1">
    <source>
        <dbReference type="PROSITE" id="PS50181"/>
    </source>
</evidence>
<dbReference type="InterPro" id="IPR006527">
    <property type="entry name" value="F-box-assoc_dom_typ1"/>
</dbReference>
<dbReference type="Proteomes" id="UP000187406">
    <property type="component" value="Unassembled WGS sequence"/>
</dbReference>
<proteinExistence type="predicted"/>
<dbReference type="InterPro" id="IPR036047">
    <property type="entry name" value="F-box-like_dom_sf"/>
</dbReference>
<dbReference type="PANTHER" id="PTHR31672:SF13">
    <property type="entry name" value="F-BOX PROTEIN CPR30-LIKE"/>
    <property type="match status" value="1"/>
</dbReference>
<accession>A0A1Q3DKT9</accession>
<dbReference type="Pfam" id="PF07734">
    <property type="entry name" value="FBA_1"/>
    <property type="match status" value="1"/>
</dbReference>
<dbReference type="CDD" id="cd22157">
    <property type="entry name" value="F-box_AtFBW1-like"/>
    <property type="match status" value="1"/>
</dbReference>
<dbReference type="AlphaFoldDB" id="A0A1Q3DKT9"/>
<dbReference type="InParanoid" id="A0A1Q3DKT9"/>
<dbReference type="InterPro" id="IPR050796">
    <property type="entry name" value="SCF_F-box_component"/>
</dbReference>
<comment type="caution">
    <text evidence="2">The sequence shown here is derived from an EMBL/GenBank/DDBJ whole genome shotgun (WGS) entry which is preliminary data.</text>
</comment>
<feature type="domain" description="F-box" evidence="1">
    <location>
        <begin position="1"/>
        <end position="44"/>
    </location>
</feature>
<organism evidence="2 3">
    <name type="scientific">Cephalotus follicularis</name>
    <name type="common">Albany pitcher plant</name>
    <dbReference type="NCBI Taxonomy" id="3775"/>
    <lineage>
        <taxon>Eukaryota</taxon>
        <taxon>Viridiplantae</taxon>
        <taxon>Streptophyta</taxon>
        <taxon>Embryophyta</taxon>
        <taxon>Tracheophyta</taxon>
        <taxon>Spermatophyta</taxon>
        <taxon>Magnoliopsida</taxon>
        <taxon>eudicotyledons</taxon>
        <taxon>Gunneridae</taxon>
        <taxon>Pentapetalae</taxon>
        <taxon>rosids</taxon>
        <taxon>fabids</taxon>
        <taxon>Oxalidales</taxon>
        <taxon>Cephalotaceae</taxon>
        <taxon>Cephalotus</taxon>
    </lineage>
</organism>
<dbReference type="STRING" id="3775.A0A1Q3DKT9"/>
<protein>
    <submittedName>
        <fullName evidence="2">F-box domain-containing protein/FBA_1 domain-containing protein</fullName>
    </submittedName>
</protein>
<reference evidence="3" key="1">
    <citation type="submission" date="2016-04" db="EMBL/GenBank/DDBJ databases">
        <title>Cephalotus genome sequencing.</title>
        <authorList>
            <person name="Fukushima K."/>
            <person name="Hasebe M."/>
            <person name="Fang X."/>
        </authorList>
    </citation>
    <scope>NUCLEOTIDE SEQUENCE [LARGE SCALE GENOMIC DNA]</scope>
    <source>
        <strain evidence="3">cv. St1</strain>
    </source>
</reference>
<dbReference type="NCBIfam" id="TIGR01640">
    <property type="entry name" value="F_box_assoc_1"/>
    <property type="match status" value="1"/>
</dbReference>
<dbReference type="Gene3D" id="1.20.1280.50">
    <property type="match status" value="1"/>
</dbReference>
<feature type="non-terminal residue" evidence="2">
    <location>
        <position position="1"/>
    </location>
</feature>
<evidence type="ECO:0000313" key="2">
    <source>
        <dbReference type="EMBL" id="GAV93094.1"/>
    </source>
</evidence>
<dbReference type="SMART" id="SM00256">
    <property type="entry name" value="FBOX"/>
    <property type="match status" value="1"/>
</dbReference>
<sequence>SDLSEDMIEDILSLLPAEPLMRFKCVSKSWHALMDDQKFVAKQLTNQIQSSSTNDNKRGNPCILFKHQVVTSCGENETVLSFLSYDNKTEAATLANCDVSLKSMNLPYQYCVVIGHCNGIVGFTVYVKTHKFSVILVNPTSREFRLLPESCIPPPPPLHNPSSDYALVDFPFIKRQGFGYDHKIDDYKVVRIWSYVTQEFGWEMSVRVEVCTLKTDCWREINTNLIEIPILEGDFDCATYFNGFFCWWAPGIDGENKVILAFHFSDEAFQTIQLPYTFSIWDGFTRILSVLGESLVLFDYPQVVNYVDVWVMDEFCIDGPWSKILIIGPLEGIERPLVFWKKDELLMGDITGQVVSYNLDTKQISNYLPFYDISKKWSLEIYVKSLLSVKRFPRV</sequence>
<gene>
    <name evidence="2" type="ORF">CFOL_v3_36472</name>
</gene>
<dbReference type="PANTHER" id="PTHR31672">
    <property type="entry name" value="BNACNNG10540D PROTEIN"/>
    <property type="match status" value="1"/>
</dbReference>
<dbReference type="OrthoDB" id="1867629at2759"/>
<dbReference type="SUPFAM" id="SSF81383">
    <property type="entry name" value="F-box domain"/>
    <property type="match status" value="1"/>
</dbReference>
<dbReference type="Pfam" id="PF00646">
    <property type="entry name" value="F-box"/>
    <property type="match status" value="1"/>
</dbReference>